<feature type="coiled-coil region" evidence="1">
    <location>
        <begin position="75"/>
        <end position="121"/>
    </location>
</feature>
<feature type="region of interest" description="Disordered" evidence="2">
    <location>
        <begin position="529"/>
        <end position="564"/>
    </location>
</feature>
<feature type="region of interest" description="Disordered" evidence="2">
    <location>
        <begin position="445"/>
        <end position="464"/>
    </location>
</feature>
<keyword evidence="1" id="KW-0175">Coiled coil</keyword>
<keyword evidence="4" id="KW-1185">Reference proteome</keyword>
<evidence type="ECO:0000256" key="1">
    <source>
        <dbReference type="SAM" id="Coils"/>
    </source>
</evidence>
<gene>
    <name evidence="3" type="ORF">JX360_14850</name>
</gene>
<dbReference type="EMBL" id="JAFIRA010000049">
    <property type="protein sequence ID" value="MCJ2544165.1"/>
    <property type="molecule type" value="Genomic_DNA"/>
</dbReference>
<evidence type="ECO:0000313" key="4">
    <source>
        <dbReference type="Proteomes" id="UP000830835"/>
    </source>
</evidence>
<comment type="caution">
    <text evidence="3">The sequence shown here is derived from an EMBL/GenBank/DDBJ whole genome shotgun (WGS) entry which is preliminary data.</text>
</comment>
<protein>
    <submittedName>
        <fullName evidence="3">Uncharacterized protein</fullName>
    </submittedName>
</protein>
<feature type="coiled-coil region" evidence="1">
    <location>
        <begin position="155"/>
        <end position="348"/>
    </location>
</feature>
<dbReference type="PANTHER" id="PTHR45615">
    <property type="entry name" value="MYOSIN HEAVY CHAIN, NON-MUSCLE"/>
    <property type="match status" value="1"/>
</dbReference>
<evidence type="ECO:0000256" key="2">
    <source>
        <dbReference type="SAM" id="MobiDB-lite"/>
    </source>
</evidence>
<accession>A0ABT0CFL8</accession>
<evidence type="ECO:0000313" key="3">
    <source>
        <dbReference type="EMBL" id="MCJ2544165.1"/>
    </source>
</evidence>
<organism evidence="3 4">
    <name type="scientific">Thermostichus vulcanus str. 'Rupite'</name>
    <dbReference type="NCBI Taxonomy" id="2813851"/>
    <lineage>
        <taxon>Bacteria</taxon>
        <taxon>Bacillati</taxon>
        <taxon>Cyanobacteriota</taxon>
        <taxon>Cyanophyceae</taxon>
        <taxon>Thermostichales</taxon>
        <taxon>Thermostichaceae</taxon>
        <taxon>Thermostichus</taxon>
    </lineage>
</organism>
<proteinExistence type="predicted"/>
<reference evidence="3" key="1">
    <citation type="submission" date="2021-02" db="EMBL/GenBank/DDBJ databases">
        <title>The CRISPR/cas machinery reduction and long-range gene transfer in the hot spring cyanobacterium Synechococcus.</title>
        <authorList>
            <person name="Dvorak P."/>
            <person name="Jahodarova E."/>
            <person name="Hasler P."/>
            <person name="Poulickova A."/>
        </authorList>
    </citation>
    <scope>NUCLEOTIDE SEQUENCE</scope>
    <source>
        <strain evidence="3">Rupite</strain>
    </source>
</reference>
<name>A0ABT0CFL8_THEVL</name>
<sequence length="564" mass="64826">MAMEEELKALRARVRNLERSLAESEALSLQQIECTHRLERQLFEAQAQINERDQALQACQQEKSLLAQRPTPEAFQLQQQHIEELQNLLWEMERRPTLEHYQILQQQLQTSQTEIEMLKSELQRRVDPARFYQLQQELLELKQHAGQLSEYAIKLPQVQLLQAQTQLRLQELEEEKGQLQAQIQELAGRPSTQELTALREELEASHRQAEAEWQRLKTTLEHEKAQMEADLNTYQQRIRELEERPTLDQWARLQSELDCLRQQASFAKAERTTLLEELQQSQQQQAAQAQQIATLEAELEALRQQPSPDLAAAQAEQSERILALEAELQALTTKLNTLQTERDELMQELRQRPTMAQWEEVQQQLQELMQRPTRESYEEAQRGREVAEAHHLVSQKQIDKLQQQVMLLKTECVQAHAYAQTQEKEVALLQQLKQELEDQLANLRQQSIPPGSPAPEAAEPKSVSRLSWDLIHPEEVAPKPVVTAVKSTVSQRMSWTTPTGTPATPTTGIPPLTLEEREDRAEKLLKRSALAAGAGQRAGVETAGRTPGSRGRIELPAFVQRRSY</sequence>
<dbReference type="Proteomes" id="UP000830835">
    <property type="component" value="Unassembled WGS sequence"/>
</dbReference>
<dbReference type="PANTHER" id="PTHR45615:SF63">
    <property type="entry name" value="CHROMOSOME UNDETERMINED SCAFFOLD_10, WHOLE GENOME SHOTGUN SEQUENCE"/>
    <property type="match status" value="1"/>
</dbReference>